<keyword evidence="2" id="KW-0472">Membrane</keyword>
<sequence length="340" mass="38041">MTYSKASKQLLNKDFVGCLDTISKSLKSANNNNVVNKLLSLELTCWLTLYLNGDNKSRYKQLNYTKPQFVDYLINLSRSRITATLPGRSQSALLLAIVRLEQLDKAKNEAEKWLFNASNADQDYNKVRDVYAFNILPEFGEWDVSREVLSSSAIDDNDKNNLLQRLADLEETASGEVLANTPETVTTEQSTPSLSRTSSTESSFTATPARVKTKEDNFETTPSAASTPLTSNGITPEQHSDIRSHISNHAKQPSLEPVARNSNRPPTKTAKALNLLAKMREILPRVLPPFLIFLLAVLFASRRQNNANTARSIRERLAKRDGLWNKLLQTIQMGTRGMLP</sequence>
<feature type="compositionally biased region" description="Low complexity" evidence="1">
    <location>
        <begin position="190"/>
        <end position="207"/>
    </location>
</feature>
<evidence type="ECO:0000313" key="5">
    <source>
        <dbReference type="EMBL" id="TIC29444.1"/>
    </source>
</evidence>
<evidence type="ECO:0000313" key="3">
    <source>
        <dbReference type="EMBL" id="TIB77439.1"/>
    </source>
</evidence>
<dbReference type="Proteomes" id="UP000305647">
    <property type="component" value="Unassembled WGS sequence"/>
</dbReference>
<accession>A0A4T0QYA1</accession>
<evidence type="ECO:0000313" key="8">
    <source>
        <dbReference type="Proteomes" id="UP000310685"/>
    </source>
</evidence>
<dbReference type="OMA" id="QMTEHAK"/>
<feature type="compositionally biased region" description="Low complexity" evidence="1">
    <location>
        <begin position="220"/>
        <end position="231"/>
    </location>
</feature>
<comment type="caution">
    <text evidence="5">The sequence shown here is derived from an EMBL/GenBank/DDBJ whole genome shotgun (WGS) entry which is preliminary data.</text>
</comment>
<protein>
    <submittedName>
        <fullName evidence="5">Uncharacterized protein</fullName>
    </submittedName>
</protein>
<feature type="region of interest" description="Disordered" evidence="1">
    <location>
        <begin position="173"/>
        <end position="233"/>
    </location>
</feature>
<reference evidence="6 7" key="1">
    <citation type="submission" date="2019-03" db="EMBL/GenBank/DDBJ databases">
        <title>Sequencing 25 genomes of Wallemia mellicola.</title>
        <authorList>
            <person name="Gostincar C."/>
        </authorList>
    </citation>
    <scope>NUCLEOTIDE SEQUENCE [LARGE SCALE GENOMIC DNA]</scope>
    <source>
        <strain evidence="4 7">EXF-1262</strain>
        <strain evidence="3 8">EXF-6152</strain>
        <strain evidence="5 6">EXF-8738</strain>
    </source>
</reference>
<keyword evidence="2" id="KW-0812">Transmembrane</keyword>
<evidence type="ECO:0000256" key="2">
    <source>
        <dbReference type="SAM" id="Phobius"/>
    </source>
</evidence>
<dbReference type="EMBL" id="SPRH01000018">
    <property type="protein sequence ID" value="TIC01264.1"/>
    <property type="molecule type" value="Genomic_DNA"/>
</dbReference>
<gene>
    <name evidence="5" type="ORF">E3Q10_02625</name>
    <name evidence="4" type="ORF">E3Q17_01904</name>
    <name evidence="3" type="ORF">E3Q22_03062</name>
</gene>
<evidence type="ECO:0000313" key="4">
    <source>
        <dbReference type="EMBL" id="TIC01264.1"/>
    </source>
</evidence>
<dbReference type="Proteomes" id="UP000310685">
    <property type="component" value="Unassembled WGS sequence"/>
</dbReference>
<organism evidence="5 6">
    <name type="scientific">Wallemia mellicola</name>
    <dbReference type="NCBI Taxonomy" id="1708541"/>
    <lineage>
        <taxon>Eukaryota</taxon>
        <taxon>Fungi</taxon>
        <taxon>Dikarya</taxon>
        <taxon>Basidiomycota</taxon>
        <taxon>Wallemiomycotina</taxon>
        <taxon>Wallemiomycetes</taxon>
        <taxon>Wallemiales</taxon>
        <taxon>Wallemiaceae</taxon>
        <taxon>Wallemia</taxon>
    </lineage>
</organism>
<name>A0A4T0QYA1_9BASI</name>
<dbReference type="EMBL" id="SPRO01000028">
    <property type="protein sequence ID" value="TIC29444.1"/>
    <property type="molecule type" value="Genomic_DNA"/>
</dbReference>
<dbReference type="AlphaFoldDB" id="A0A4T0QYA1"/>
<evidence type="ECO:0000313" key="6">
    <source>
        <dbReference type="Proteomes" id="UP000305647"/>
    </source>
</evidence>
<proteinExistence type="predicted"/>
<dbReference type="EMBL" id="SPRC01000034">
    <property type="protein sequence ID" value="TIB77439.1"/>
    <property type="molecule type" value="Genomic_DNA"/>
</dbReference>
<feature type="transmembrane region" description="Helical" evidence="2">
    <location>
        <begin position="282"/>
        <end position="301"/>
    </location>
</feature>
<evidence type="ECO:0000256" key="1">
    <source>
        <dbReference type="SAM" id="MobiDB-lite"/>
    </source>
</evidence>
<keyword evidence="2" id="KW-1133">Transmembrane helix</keyword>
<evidence type="ECO:0000313" key="7">
    <source>
        <dbReference type="Proteomes" id="UP000307169"/>
    </source>
</evidence>
<dbReference type="Proteomes" id="UP000307169">
    <property type="component" value="Unassembled WGS sequence"/>
</dbReference>